<dbReference type="RefSeq" id="XP_026051883.1">
    <property type="nucleotide sequence ID" value="XM_026196098.1"/>
</dbReference>
<feature type="region of interest" description="Disordered" evidence="1">
    <location>
        <begin position="294"/>
        <end position="317"/>
    </location>
</feature>
<accession>A0A6P6IZR8</accession>
<evidence type="ECO:0000256" key="1">
    <source>
        <dbReference type="SAM" id="MobiDB-lite"/>
    </source>
</evidence>
<dbReference type="AlphaFoldDB" id="A0A6P6IZR8"/>
<name>A0A6P6IZR8_CARAU</name>
<evidence type="ECO:0000313" key="2">
    <source>
        <dbReference type="Proteomes" id="UP000515129"/>
    </source>
</evidence>
<evidence type="ECO:0000313" key="3">
    <source>
        <dbReference type="RefSeq" id="XP_026051881.1"/>
    </source>
</evidence>
<dbReference type="Proteomes" id="UP000515129">
    <property type="component" value="Chromosome 21"/>
</dbReference>
<dbReference type="RefSeq" id="XP_026051882.1">
    <property type="nucleotide sequence ID" value="XM_026196097.1"/>
</dbReference>
<dbReference type="GeneID" id="113038578"/>
<dbReference type="RefSeq" id="XP_026051881.1">
    <property type="nucleotide sequence ID" value="XM_026196096.1"/>
</dbReference>
<organism evidence="2 4">
    <name type="scientific">Carassius auratus</name>
    <name type="common">Goldfish</name>
    <dbReference type="NCBI Taxonomy" id="7957"/>
    <lineage>
        <taxon>Eukaryota</taxon>
        <taxon>Metazoa</taxon>
        <taxon>Chordata</taxon>
        <taxon>Craniata</taxon>
        <taxon>Vertebrata</taxon>
        <taxon>Euteleostomi</taxon>
        <taxon>Actinopterygii</taxon>
        <taxon>Neopterygii</taxon>
        <taxon>Teleostei</taxon>
        <taxon>Ostariophysi</taxon>
        <taxon>Cypriniformes</taxon>
        <taxon>Cyprinidae</taxon>
        <taxon>Cyprininae</taxon>
        <taxon>Carassius</taxon>
    </lineage>
</organism>
<dbReference type="PANTHER" id="PTHR31025">
    <property type="entry name" value="SI:CH211-196P9.1-RELATED"/>
    <property type="match status" value="1"/>
</dbReference>
<proteinExistence type="predicted"/>
<gene>
    <name evidence="3 4 5" type="primary">LOC113038578</name>
</gene>
<reference evidence="3 4" key="1">
    <citation type="submission" date="2025-04" db="UniProtKB">
        <authorList>
            <consortium name="RefSeq"/>
        </authorList>
    </citation>
    <scope>IDENTIFICATION</scope>
    <source>
        <strain evidence="3 4">Wakin</strain>
        <tissue evidence="3 4">Muscle</tissue>
    </source>
</reference>
<evidence type="ECO:0000313" key="4">
    <source>
        <dbReference type="RefSeq" id="XP_026051882.1"/>
    </source>
</evidence>
<sequence>MAALSPQAMILRVVEPDRARKLKLSSRPASVDALIAVIKEQLEIDLDFSLKYEDPDFDGKLTSLSDIDELPQKAVVHVSFEQDSSSVASTETMSSVSSSERGRRWPSHIFPIPTFSFDVELRLREGNAEFEKNNKQLQLTRDIKHDILEKLASVMYGYKAYPSDKEIAMVAEALVVKHPCLKEAGSQTGWNGWKNSLKFKMGNYRSKMRRAGCPEITVNAGKRSAMNPDNESSHSNIKRPKRAEVNFLPNFPQGENPSTLEQLRQKIVDEMKKAEKNLPLIKKDDANHLCSAATDHSEDMPTSKRAHGTLACTQNGI</sequence>
<evidence type="ECO:0000313" key="5">
    <source>
        <dbReference type="RefSeq" id="XP_026051883.1"/>
    </source>
</evidence>
<protein>
    <submittedName>
        <fullName evidence="3 4">Uncharacterized protein LOC113038578 isoform X2</fullName>
    </submittedName>
</protein>
<dbReference type="PANTHER" id="PTHR31025:SF19">
    <property type="entry name" value="SI:CH73-42K18.1-RELATED"/>
    <property type="match status" value="1"/>
</dbReference>
<keyword evidence="2" id="KW-1185">Reference proteome</keyword>